<dbReference type="VEuPathDB" id="VectorBase:AMEC007070"/>
<dbReference type="AlphaFoldDB" id="A0A182TRK3"/>
<dbReference type="Proteomes" id="UP000075902">
    <property type="component" value="Unassembled WGS sequence"/>
</dbReference>
<name>A0A182TRK3_9DIPT</name>
<feature type="compositionally biased region" description="Low complexity" evidence="1">
    <location>
        <begin position="24"/>
        <end position="36"/>
    </location>
</feature>
<evidence type="ECO:0000256" key="1">
    <source>
        <dbReference type="SAM" id="MobiDB-lite"/>
    </source>
</evidence>
<reference evidence="2" key="2">
    <citation type="submission" date="2020-05" db="UniProtKB">
        <authorList>
            <consortium name="EnsemblMetazoa"/>
        </authorList>
    </citation>
    <scope>IDENTIFICATION</scope>
    <source>
        <strain evidence="2">CM1001059</strain>
    </source>
</reference>
<sequence length="144" mass="15115">MMRSAQSYDLALVELVLRGGPFTISTKLSGTSTGSSRCGPTSYSGGPRSPDDDGDGLRLVLSEPRSKSPPPPTVLCGPNPFSDGSNSLVTEPSDDGALLEPPPPTPPPLIIPFFTYSWLLLSSEDRCRSLYESSGSSSSDTPPP</sequence>
<accession>A0A182TRK3</accession>
<reference evidence="3" key="1">
    <citation type="submission" date="2014-01" db="EMBL/GenBank/DDBJ databases">
        <title>The Genome Sequence of Anopheles melas CM1001059_A (V2).</title>
        <authorList>
            <consortium name="The Broad Institute Genomics Platform"/>
            <person name="Neafsey D.E."/>
            <person name="Besansky N."/>
            <person name="Howell P."/>
            <person name="Walton C."/>
            <person name="Young S.K."/>
            <person name="Zeng Q."/>
            <person name="Gargeya S."/>
            <person name="Fitzgerald M."/>
            <person name="Haas B."/>
            <person name="Abouelleil A."/>
            <person name="Allen A.W."/>
            <person name="Alvarado L."/>
            <person name="Arachchi H.M."/>
            <person name="Berlin A.M."/>
            <person name="Chapman S.B."/>
            <person name="Gainer-Dewar J."/>
            <person name="Goldberg J."/>
            <person name="Griggs A."/>
            <person name="Gujja S."/>
            <person name="Hansen M."/>
            <person name="Howarth C."/>
            <person name="Imamovic A."/>
            <person name="Ireland A."/>
            <person name="Larimer J."/>
            <person name="McCowan C."/>
            <person name="Murphy C."/>
            <person name="Pearson M."/>
            <person name="Poon T.W."/>
            <person name="Priest M."/>
            <person name="Roberts A."/>
            <person name="Saif S."/>
            <person name="Shea T."/>
            <person name="Sisk P."/>
            <person name="Sykes S."/>
            <person name="Wortman J."/>
            <person name="Nusbaum C."/>
            <person name="Birren B."/>
        </authorList>
    </citation>
    <scope>NUCLEOTIDE SEQUENCE [LARGE SCALE GENOMIC DNA]</scope>
    <source>
        <strain evidence="3">CM1001059</strain>
    </source>
</reference>
<dbReference type="EnsemblMetazoa" id="AMEC007070-RA">
    <property type="protein sequence ID" value="AMEC007070-PA"/>
    <property type="gene ID" value="AMEC007070"/>
</dbReference>
<evidence type="ECO:0000313" key="3">
    <source>
        <dbReference type="Proteomes" id="UP000075902"/>
    </source>
</evidence>
<feature type="region of interest" description="Disordered" evidence="1">
    <location>
        <begin position="24"/>
        <end position="105"/>
    </location>
</feature>
<proteinExistence type="predicted"/>
<keyword evidence="3" id="KW-1185">Reference proteome</keyword>
<organism evidence="2 3">
    <name type="scientific">Anopheles melas</name>
    <dbReference type="NCBI Taxonomy" id="34690"/>
    <lineage>
        <taxon>Eukaryota</taxon>
        <taxon>Metazoa</taxon>
        <taxon>Ecdysozoa</taxon>
        <taxon>Arthropoda</taxon>
        <taxon>Hexapoda</taxon>
        <taxon>Insecta</taxon>
        <taxon>Pterygota</taxon>
        <taxon>Neoptera</taxon>
        <taxon>Endopterygota</taxon>
        <taxon>Diptera</taxon>
        <taxon>Nematocera</taxon>
        <taxon>Culicoidea</taxon>
        <taxon>Culicidae</taxon>
        <taxon>Anophelinae</taxon>
        <taxon>Anopheles</taxon>
    </lineage>
</organism>
<protein>
    <submittedName>
        <fullName evidence="2">Uncharacterized protein</fullName>
    </submittedName>
</protein>
<evidence type="ECO:0000313" key="2">
    <source>
        <dbReference type="EnsemblMetazoa" id="AMEC007070-PA"/>
    </source>
</evidence>